<accession>A0A4Y1WXW9</accession>
<keyword evidence="2" id="KW-1185">Reference proteome</keyword>
<dbReference type="OrthoDB" id="1164152at2"/>
<dbReference type="KEGG" id="acou:A5CBH24_24220"/>
<name>A0A4Y1WXW9_9BACT</name>
<dbReference type="RefSeq" id="WP_141413353.1">
    <property type="nucleotide sequence ID" value="NZ_AP019735.1"/>
</dbReference>
<sequence length="486" mass="53356">MKNLTVKIFVGLFVVATVLLQSCKKDSETYSFLLNERGAFVEEPGGTTSLGFTAINISSVTPTTVPQGWSVTVDMNERRISVTAPTTFPDDPKTLADGEEEEEENTNVRFGTVYLTGRSSGGSSVSTSLYVSLAETVDLTGQPSNCYIINKSNARYCIDVTRKGEDTEATMSPASVAILWETPYKVIEFPKLVDGKAYFYHAIGTDDDEKEFFNHGNALLGAFDAAGNLLWSWHLWCAEFDPADEQVELGGEVMMKRNLGAGVVSGTSEEDILASYGVYYQWGRKDPFVGPRYYNMADSADAQVYDSQNLRVYPEYAATDAERGSAGYASAHAMTFITGTKESGYNWLQTADVSLWGTEKNNNDPCPRGWKVPSKEVFAALHIKDVISPELEKNYGFTLSDGTNEAFFPGAGRRSFYTGALTNMNDNEVRPTPWTGYYWSSTGEGKEAYAMDFSFDINGTRAGSSFQGAALQYAAGGMQVRCVKMR</sequence>
<gene>
    <name evidence="1" type="ORF">A5CBH24_24220</name>
</gene>
<dbReference type="GeneID" id="78343139"/>
<dbReference type="PROSITE" id="PS51257">
    <property type="entry name" value="PROKAR_LIPOPROTEIN"/>
    <property type="match status" value="1"/>
</dbReference>
<dbReference type="Proteomes" id="UP000318946">
    <property type="component" value="Chromosome"/>
</dbReference>
<evidence type="ECO:0000313" key="2">
    <source>
        <dbReference type="Proteomes" id="UP000318946"/>
    </source>
</evidence>
<organism evidence="1 2">
    <name type="scientific">Alistipes communis</name>
    <dbReference type="NCBI Taxonomy" id="2585118"/>
    <lineage>
        <taxon>Bacteria</taxon>
        <taxon>Pseudomonadati</taxon>
        <taxon>Bacteroidota</taxon>
        <taxon>Bacteroidia</taxon>
        <taxon>Bacteroidales</taxon>
        <taxon>Rikenellaceae</taxon>
        <taxon>Alistipes</taxon>
    </lineage>
</organism>
<protein>
    <submittedName>
        <fullName evidence="1">Uncharacterized protein</fullName>
    </submittedName>
</protein>
<evidence type="ECO:0000313" key="1">
    <source>
        <dbReference type="EMBL" id="BBL05109.1"/>
    </source>
</evidence>
<reference evidence="2" key="1">
    <citation type="submission" date="2019-06" db="EMBL/GenBank/DDBJ databases">
        <title>Alistipes onderdonkii subsp. vulgaris subsp. nov., Alistipes dispar sp. nov. and Alistipes communis sp. nov., isolated from human faeces, and creation of Alistipes onderdonkii subsp. onderdonkii subsp. nov.</title>
        <authorList>
            <person name="Sakamoto M."/>
            <person name="Ikeyama N."/>
            <person name="Ogata Y."/>
            <person name="Suda W."/>
            <person name="Iino T."/>
            <person name="Hattori M."/>
            <person name="Ohkuma M."/>
        </authorList>
    </citation>
    <scope>NUCLEOTIDE SEQUENCE [LARGE SCALE GENOMIC DNA]</scope>
    <source>
        <strain evidence="2">5CBH24</strain>
    </source>
</reference>
<dbReference type="EMBL" id="AP019735">
    <property type="protein sequence ID" value="BBL05109.1"/>
    <property type="molecule type" value="Genomic_DNA"/>
</dbReference>
<dbReference type="AlphaFoldDB" id="A0A4Y1WXW9"/>
<proteinExistence type="predicted"/>